<dbReference type="Proteomes" id="UP000054538">
    <property type="component" value="Unassembled WGS sequence"/>
</dbReference>
<evidence type="ECO:0000313" key="2">
    <source>
        <dbReference type="EMBL" id="KIK73939.1"/>
    </source>
</evidence>
<feature type="non-terminal residue" evidence="2">
    <location>
        <position position="1"/>
    </location>
</feature>
<reference evidence="2 3" key="1">
    <citation type="submission" date="2014-04" db="EMBL/GenBank/DDBJ databases">
        <authorList>
            <consortium name="DOE Joint Genome Institute"/>
            <person name="Kuo A."/>
            <person name="Kohler A."/>
            <person name="Jargeat P."/>
            <person name="Nagy L.G."/>
            <person name="Floudas D."/>
            <person name="Copeland A."/>
            <person name="Barry K.W."/>
            <person name="Cichocki N."/>
            <person name="Veneault-Fourrey C."/>
            <person name="LaButti K."/>
            <person name="Lindquist E.A."/>
            <person name="Lipzen A."/>
            <person name="Lundell T."/>
            <person name="Morin E."/>
            <person name="Murat C."/>
            <person name="Sun H."/>
            <person name="Tunlid A."/>
            <person name="Henrissat B."/>
            <person name="Grigoriev I.V."/>
            <person name="Hibbett D.S."/>
            <person name="Martin F."/>
            <person name="Nordberg H.P."/>
            <person name="Cantor M.N."/>
            <person name="Hua S.X."/>
        </authorList>
    </citation>
    <scope>NUCLEOTIDE SEQUENCE [LARGE SCALE GENOMIC DNA]</scope>
    <source>
        <strain evidence="2 3">Ve08.2h10</strain>
    </source>
</reference>
<accession>A0A0D0D270</accession>
<feature type="region of interest" description="Disordered" evidence="1">
    <location>
        <begin position="58"/>
        <end position="109"/>
    </location>
</feature>
<dbReference type="EMBL" id="KN829291">
    <property type="protein sequence ID" value="KIK73939.1"/>
    <property type="molecule type" value="Genomic_DNA"/>
</dbReference>
<sequence>HVPTNTYILNTYALHNYQWITPIVPLVVHDQNKITVISTHEVVHRQAAKLVWSKKAVEGVSPAPNNNNTTTQGPPAFDQLKKTQGKGKGKAATVEPAAPTQAGPSSSQH</sequence>
<keyword evidence="3" id="KW-1185">Reference proteome</keyword>
<reference evidence="3" key="2">
    <citation type="submission" date="2015-01" db="EMBL/GenBank/DDBJ databases">
        <title>Evolutionary Origins and Diversification of the Mycorrhizal Mutualists.</title>
        <authorList>
            <consortium name="DOE Joint Genome Institute"/>
            <consortium name="Mycorrhizal Genomics Consortium"/>
            <person name="Kohler A."/>
            <person name="Kuo A."/>
            <person name="Nagy L.G."/>
            <person name="Floudas D."/>
            <person name="Copeland A."/>
            <person name="Barry K.W."/>
            <person name="Cichocki N."/>
            <person name="Veneault-Fourrey C."/>
            <person name="LaButti K."/>
            <person name="Lindquist E.A."/>
            <person name="Lipzen A."/>
            <person name="Lundell T."/>
            <person name="Morin E."/>
            <person name="Murat C."/>
            <person name="Riley R."/>
            <person name="Ohm R."/>
            <person name="Sun H."/>
            <person name="Tunlid A."/>
            <person name="Henrissat B."/>
            <person name="Grigoriev I.V."/>
            <person name="Hibbett D.S."/>
            <person name="Martin F."/>
        </authorList>
    </citation>
    <scope>NUCLEOTIDE SEQUENCE [LARGE SCALE GENOMIC DNA]</scope>
    <source>
        <strain evidence="3">Ve08.2h10</strain>
    </source>
</reference>
<evidence type="ECO:0000313" key="3">
    <source>
        <dbReference type="Proteomes" id="UP000054538"/>
    </source>
</evidence>
<name>A0A0D0D270_9AGAM</name>
<protein>
    <submittedName>
        <fullName evidence="2">Uncharacterized protein</fullName>
    </submittedName>
</protein>
<organism evidence="2 3">
    <name type="scientific">Paxillus rubicundulus Ve08.2h10</name>
    <dbReference type="NCBI Taxonomy" id="930991"/>
    <lineage>
        <taxon>Eukaryota</taxon>
        <taxon>Fungi</taxon>
        <taxon>Dikarya</taxon>
        <taxon>Basidiomycota</taxon>
        <taxon>Agaricomycotina</taxon>
        <taxon>Agaricomycetes</taxon>
        <taxon>Agaricomycetidae</taxon>
        <taxon>Boletales</taxon>
        <taxon>Paxilineae</taxon>
        <taxon>Paxillaceae</taxon>
        <taxon>Paxillus</taxon>
    </lineage>
</organism>
<gene>
    <name evidence="2" type="ORF">PAXRUDRAFT_177086</name>
</gene>
<dbReference type="HOGENOM" id="CLU_2190250_0_0_1"/>
<evidence type="ECO:0000256" key="1">
    <source>
        <dbReference type="SAM" id="MobiDB-lite"/>
    </source>
</evidence>
<dbReference type="InParanoid" id="A0A0D0D270"/>
<dbReference type="AlphaFoldDB" id="A0A0D0D270"/>
<proteinExistence type="predicted"/>